<dbReference type="Pfam" id="PF00092">
    <property type="entry name" value="VWA"/>
    <property type="match status" value="1"/>
</dbReference>
<evidence type="ECO:0000313" key="3">
    <source>
        <dbReference type="Proteomes" id="UP000010473"/>
    </source>
</evidence>
<organism evidence="2 3">
    <name type="scientific">Stanieria cyanosphaera (strain ATCC 29371 / PCC 7437)</name>
    <dbReference type="NCBI Taxonomy" id="111780"/>
    <lineage>
        <taxon>Bacteria</taxon>
        <taxon>Bacillati</taxon>
        <taxon>Cyanobacteriota</taxon>
        <taxon>Cyanophyceae</taxon>
        <taxon>Pleurocapsales</taxon>
        <taxon>Dermocarpellaceae</taxon>
        <taxon>Stanieria</taxon>
    </lineage>
</organism>
<keyword evidence="3" id="KW-1185">Reference proteome</keyword>
<dbReference type="KEGG" id="scs:Sta7437_0486"/>
<evidence type="ECO:0000313" key="2">
    <source>
        <dbReference type="EMBL" id="AFZ34093.1"/>
    </source>
</evidence>
<dbReference type="SMART" id="SM00327">
    <property type="entry name" value="VWA"/>
    <property type="match status" value="1"/>
</dbReference>
<dbReference type="SUPFAM" id="SSF53300">
    <property type="entry name" value="vWA-like"/>
    <property type="match status" value="1"/>
</dbReference>
<dbReference type="OrthoDB" id="571198at2"/>
<reference evidence="3" key="1">
    <citation type="journal article" date="2013" name="Proc. Natl. Acad. Sci. U.S.A.">
        <title>Improving the coverage of the cyanobacterial phylum using diversity-driven genome sequencing.</title>
        <authorList>
            <person name="Shih P.M."/>
            <person name="Wu D."/>
            <person name="Latifi A."/>
            <person name="Axen S.D."/>
            <person name="Fewer D.P."/>
            <person name="Talla E."/>
            <person name="Calteau A."/>
            <person name="Cai F."/>
            <person name="Tandeau de Marsac N."/>
            <person name="Rippka R."/>
            <person name="Herdman M."/>
            <person name="Sivonen K."/>
            <person name="Coursin T."/>
            <person name="Laurent T."/>
            <person name="Goodwin L."/>
            <person name="Nolan M."/>
            <person name="Davenport K.W."/>
            <person name="Han C.S."/>
            <person name="Rubin E.M."/>
            <person name="Eisen J.A."/>
            <person name="Woyke T."/>
            <person name="Gugger M."/>
            <person name="Kerfeld C.A."/>
        </authorList>
    </citation>
    <scope>NUCLEOTIDE SEQUENCE [LARGE SCALE GENOMIC DNA]</scope>
    <source>
        <strain evidence="3">ATCC 29371 / PCC 7437</strain>
    </source>
</reference>
<proteinExistence type="predicted"/>
<dbReference type="RefSeq" id="WP_015191766.1">
    <property type="nucleotide sequence ID" value="NC_019748.1"/>
</dbReference>
<dbReference type="STRING" id="111780.Sta7437_0486"/>
<name>K9XNK1_STAC7</name>
<sequence>MKVNYSLSQTVVAVNQPTTVDLILNFQGVETNQSNSRRPLNLSLVLDRSGSMGGDPLRYAISAAQQLVEYLTPEDYLSVVVYDDTSQTILSPQPVENKAKIQAAIGKIYAGGLTNLSDGWLKGFDYVKSQQSKERINRVLLLTDGQANVGISDPQALIKIAKEKAKEEIITTTLGFGNHFNEDLLIGIADAAGGNFYFIQSPKEAVDVFRIEMESLVSVVGQNLTVTLQPETGISITEVLNNYRYLLNGEDIEVLLGDVYQIESKPLAVQFALPAIPKTGKTNLATISYTYQTIVDGKIDRFTEYLPISITVASTDEASQVEPDSAVIQQASQLRIAKKKDEAVTLADKGDYQQAAEILRQTVAELKLKALQEYFEIAEEIEQLDYYAQNLAQKRFDIAIRKEMRDQSYQARKRDRDDLKLRGTTTGAANHLPTVTDPGEGILVKCGLAFSEARSDRINGKLRIRVISEGYNPDFNVQFPRSIRQEGVTYVVDQIEISANGTFYRAIGNIRRLLKPGENITPASTSKPKNLQKAKTKGTAADLETIDTVGDGVLVQCIKEKSKLRARVVSDGYNPDWNMRFPREIREEGMLYVVDEVQESSQGSYYVAYGKIKRLVQ</sequence>
<dbReference type="eggNOG" id="COG2304">
    <property type="taxonomic scope" value="Bacteria"/>
</dbReference>
<dbReference type="HOGENOM" id="CLU_507673_0_0_3"/>
<dbReference type="PATRIC" id="fig|111780.3.peg.506"/>
<dbReference type="InterPro" id="IPR002035">
    <property type="entry name" value="VWF_A"/>
</dbReference>
<evidence type="ECO:0000259" key="1">
    <source>
        <dbReference type="PROSITE" id="PS50234"/>
    </source>
</evidence>
<dbReference type="PROSITE" id="PS50234">
    <property type="entry name" value="VWFA"/>
    <property type="match status" value="1"/>
</dbReference>
<dbReference type="Gene3D" id="3.40.50.410">
    <property type="entry name" value="von Willebrand factor, type A domain"/>
    <property type="match status" value="1"/>
</dbReference>
<protein>
    <submittedName>
        <fullName evidence="2">von Willebrand factor type A</fullName>
    </submittedName>
</protein>
<dbReference type="PANTHER" id="PTHR10579:SF43">
    <property type="entry name" value="ZINC FINGER (C3HC4-TYPE RING FINGER) FAMILY PROTEIN"/>
    <property type="match status" value="1"/>
</dbReference>
<dbReference type="PANTHER" id="PTHR10579">
    <property type="entry name" value="CALCIUM-ACTIVATED CHLORIDE CHANNEL REGULATOR"/>
    <property type="match status" value="1"/>
</dbReference>
<accession>K9XNK1</accession>
<dbReference type="AlphaFoldDB" id="K9XNK1"/>
<dbReference type="Proteomes" id="UP000010473">
    <property type="component" value="Chromosome"/>
</dbReference>
<dbReference type="InterPro" id="IPR051266">
    <property type="entry name" value="CLCR"/>
</dbReference>
<feature type="domain" description="VWFA" evidence="1">
    <location>
        <begin position="41"/>
        <end position="220"/>
    </location>
</feature>
<gene>
    <name evidence="2" type="ordered locus">Sta7437_0486</name>
</gene>
<dbReference type="EMBL" id="CP003653">
    <property type="protein sequence ID" value="AFZ34093.1"/>
    <property type="molecule type" value="Genomic_DNA"/>
</dbReference>
<dbReference type="InterPro" id="IPR036465">
    <property type="entry name" value="vWFA_dom_sf"/>
</dbReference>